<dbReference type="EMBL" id="JADBEK010000001">
    <property type="protein sequence ID" value="MBE1584044.1"/>
    <property type="molecule type" value="Genomic_DNA"/>
</dbReference>
<keyword evidence="2" id="KW-0472">Membrane</keyword>
<accession>A0ABR9LTQ4</accession>
<keyword evidence="2" id="KW-0812">Transmembrane</keyword>
<keyword evidence="2" id="KW-1133">Transmembrane helix</keyword>
<feature type="compositionally biased region" description="Polar residues" evidence="1">
    <location>
        <begin position="200"/>
        <end position="212"/>
    </location>
</feature>
<dbReference type="Proteomes" id="UP000633509">
    <property type="component" value="Unassembled WGS sequence"/>
</dbReference>
<protein>
    <submittedName>
        <fullName evidence="3">Uncharacterized protein</fullName>
    </submittedName>
</protein>
<feature type="region of interest" description="Disordered" evidence="1">
    <location>
        <begin position="143"/>
        <end position="182"/>
    </location>
</feature>
<evidence type="ECO:0000256" key="2">
    <source>
        <dbReference type="SAM" id="Phobius"/>
    </source>
</evidence>
<comment type="caution">
    <text evidence="3">The sequence shown here is derived from an EMBL/GenBank/DDBJ whole genome shotgun (WGS) entry which is preliminary data.</text>
</comment>
<name>A0ABR9LTQ4_9ACTN</name>
<feature type="transmembrane region" description="Helical" evidence="2">
    <location>
        <begin position="69"/>
        <end position="88"/>
    </location>
</feature>
<feature type="region of interest" description="Disordered" evidence="1">
    <location>
        <begin position="1"/>
        <end position="46"/>
    </location>
</feature>
<dbReference type="RefSeq" id="WP_192785043.1">
    <property type="nucleotide sequence ID" value="NZ_JADBEK010000001.1"/>
</dbReference>
<evidence type="ECO:0000256" key="1">
    <source>
        <dbReference type="SAM" id="MobiDB-lite"/>
    </source>
</evidence>
<evidence type="ECO:0000313" key="3">
    <source>
        <dbReference type="EMBL" id="MBE1584044.1"/>
    </source>
</evidence>
<feature type="compositionally biased region" description="Low complexity" evidence="1">
    <location>
        <begin position="1"/>
        <end position="16"/>
    </location>
</feature>
<evidence type="ECO:0000313" key="4">
    <source>
        <dbReference type="Proteomes" id="UP000633509"/>
    </source>
</evidence>
<feature type="compositionally biased region" description="Basic and acidic residues" evidence="1">
    <location>
        <begin position="221"/>
        <end position="232"/>
    </location>
</feature>
<keyword evidence="4" id="KW-1185">Reference proteome</keyword>
<proteinExistence type="predicted"/>
<reference evidence="3 4" key="1">
    <citation type="submission" date="2020-10" db="EMBL/GenBank/DDBJ databases">
        <title>Sequencing the genomes of 1000 actinobacteria strains.</title>
        <authorList>
            <person name="Klenk H.-P."/>
        </authorList>
    </citation>
    <scope>NUCLEOTIDE SEQUENCE [LARGE SCALE GENOMIC DNA]</scope>
    <source>
        <strain evidence="3 4">DSM 43173</strain>
    </source>
</reference>
<feature type="region of interest" description="Disordered" evidence="1">
    <location>
        <begin position="200"/>
        <end position="249"/>
    </location>
</feature>
<sequence length="249" mass="25259">MSQSEPAATPTPATAPFSAEPLTSSATGPVPEESTPAAPKAADTAVSTAFPTHLQSSVSSPLPSLSTPALVTSAVVTVMALFAVFVVLKTRAGARSAAAATGYAPPRPPEPVVPRHGVAEPDEGTGWRRELLEAIEAAIVLDTTPPGEQDGAPPAPSQQGNWRPGPAPGPQEEDPLTEPLESIVVTGPVERIVIPAATSPFNAFTPAGSTDENVPGPAHNGRSEHGNQHAGDEDVTDGRTPPSPAPDAL</sequence>
<gene>
    <name evidence="3" type="ORF">H4W80_002302</name>
</gene>
<organism evidence="3 4">
    <name type="scientific">Nonomuraea angiospora</name>
    <dbReference type="NCBI Taxonomy" id="46172"/>
    <lineage>
        <taxon>Bacteria</taxon>
        <taxon>Bacillati</taxon>
        <taxon>Actinomycetota</taxon>
        <taxon>Actinomycetes</taxon>
        <taxon>Streptosporangiales</taxon>
        <taxon>Streptosporangiaceae</taxon>
        <taxon>Nonomuraea</taxon>
    </lineage>
</organism>